<feature type="compositionally biased region" description="Polar residues" evidence="1">
    <location>
        <begin position="368"/>
        <end position="381"/>
    </location>
</feature>
<evidence type="ECO:0000313" key="2">
    <source>
        <dbReference type="EMBL" id="KAF6741225.1"/>
    </source>
</evidence>
<feature type="region of interest" description="Disordered" evidence="1">
    <location>
        <begin position="527"/>
        <end position="549"/>
    </location>
</feature>
<organism evidence="2 3">
    <name type="scientific">Ephemerocybe angulata</name>
    <dbReference type="NCBI Taxonomy" id="980116"/>
    <lineage>
        <taxon>Eukaryota</taxon>
        <taxon>Fungi</taxon>
        <taxon>Dikarya</taxon>
        <taxon>Basidiomycota</taxon>
        <taxon>Agaricomycotina</taxon>
        <taxon>Agaricomycetes</taxon>
        <taxon>Agaricomycetidae</taxon>
        <taxon>Agaricales</taxon>
        <taxon>Agaricineae</taxon>
        <taxon>Psathyrellaceae</taxon>
        <taxon>Ephemerocybe</taxon>
    </lineage>
</organism>
<protein>
    <submittedName>
        <fullName evidence="2">Uncharacterized protein</fullName>
    </submittedName>
</protein>
<feature type="region of interest" description="Disordered" evidence="1">
    <location>
        <begin position="340"/>
        <end position="405"/>
    </location>
</feature>
<feature type="region of interest" description="Disordered" evidence="1">
    <location>
        <begin position="1"/>
        <end position="27"/>
    </location>
</feature>
<keyword evidence="3" id="KW-1185">Reference proteome</keyword>
<dbReference type="EMBL" id="JACGCI010000273">
    <property type="protein sequence ID" value="KAF6741225.1"/>
    <property type="molecule type" value="Genomic_DNA"/>
</dbReference>
<reference evidence="2 3" key="1">
    <citation type="submission" date="2020-07" db="EMBL/GenBank/DDBJ databases">
        <title>Comparative genomics of pyrophilous fungi reveals a link between fire events and developmental genes.</title>
        <authorList>
            <consortium name="DOE Joint Genome Institute"/>
            <person name="Steindorff A.S."/>
            <person name="Carver A."/>
            <person name="Calhoun S."/>
            <person name="Stillman K."/>
            <person name="Liu H."/>
            <person name="Lipzen A."/>
            <person name="Pangilinan J."/>
            <person name="Labutti K."/>
            <person name="Bruns T.D."/>
            <person name="Grigoriev I.V."/>
        </authorList>
    </citation>
    <scope>NUCLEOTIDE SEQUENCE [LARGE SCALE GENOMIC DNA]</scope>
    <source>
        <strain evidence="2 3">CBS 144469</strain>
    </source>
</reference>
<feature type="compositionally biased region" description="Acidic residues" evidence="1">
    <location>
        <begin position="595"/>
        <end position="606"/>
    </location>
</feature>
<feature type="region of interest" description="Disordered" evidence="1">
    <location>
        <begin position="575"/>
        <end position="616"/>
    </location>
</feature>
<evidence type="ECO:0000313" key="3">
    <source>
        <dbReference type="Proteomes" id="UP000521943"/>
    </source>
</evidence>
<dbReference type="Proteomes" id="UP000521943">
    <property type="component" value="Unassembled WGS sequence"/>
</dbReference>
<feature type="region of interest" description="Disordered" evidence="1">
    <location>
        <begin position="39"/>
        <end position="72"/>
    </location>
</feature>
<name>A0A8H6H672_9AGAR</name>
<sequence length="628" mass="69735">MGELSHRLPKQWYPRTDKRDYEGQMAQIERHQARLARIRERLSEEKAASSPMPGNGAESPPAPPPGSLNAKYSIGQSEDEIFDLTHMFLMVPKRSTDDDPYLQDFLPKLKQHLLPRIYEHLGFQKEQFKDSVWESVIIPNNRLYHHKIMRANYTTYDVRRSEDIIHVDTAHSNVMLLNAAYNEHSSSMDDKHPYLYAKVLGVFHINASLAGLLPDGTRQWTPARIEFLWVRWYEIISAPAPYMLDRLRLRPLNSPDALQFIDPADVLRGVHVVPRFSAGQVNIPEFKSRWVNNDTRPWNEYYLNRFADRDLFMRFQYGMSVGHTYMRGMFPPPSVPEIPPDFDHCILRPTPRKKNPKSGQPSAPLDPTLQNSLPGPSTNLPNVVLPQASGSGGHSDPNLATAASHASGSGITYNAAAAPEALPPLPDSHYRYGPSPAAYSFSVPLNAPQPMGPSYYHAGQTSSAPQAHASGQYIPAPSTSFSMPQNNILRPPIGPTNVTAVSHNTPPLPQTTPSHAAYPGYRHHLQGFSSTSIPVAPQNPPKQPAETSYYNQYQSGSGSFSNIAAGTSSYAGPSHLEGDVSKLMPEYANEHSDSGDTDSDLDESEGEIGYADDRDAADCAVFDDTWDD</sequence>
<dbReference type="OrthoDB" id="3183767at2759"/>
<evidence type="ECO:0000256" key="1">
    <source>
        <dbReference type="SAM" id="MobiDB-lite"/>
    </source>
</evidence>
<dbReference type="AlphaFoldDB" id="A0A8H6H672"/>
<gene>
    <name evidence="2" type="ORF">DFP72DRAFT_946054</name>
</gene>
<proteinExistence type="predicted"/>
<comment type="caution">
    <text evidence="2">The sequence shown here is derived from an EMBL/GenBank/DDBJ whole genome shotgun (WGS) entry which is preliminary data.</text>
</comment>
<feature type="compositionally biased region" description="Basic and acidic residues" evidence="1">
    <location>
        <begin position="15"/>
        <end position="27"/>
    </location>
</feature>
<accession>A0A8H6H672</accession>